<feature type="transmembrane region" description="Helical" evidence="9">
    <location>
        <begin position="116"/>
        <end position="138"/>
    </location>
</feature>
<evidence type="ECO:0000256" key="7">
    <source>
        <dbReference type="ARBA" id="ARBA00023177"/>
    </source>
</evidence>
<dbReference type="Gene3D" id="1.10.3430.10">
    <property type="entry name" value="Ammonium transporter AmtB like domains"/>
    <property type="match status" value="2"/>
</dbReference>
<keyword evidence="4 9" id="KW-0812">Transmembrane</keyword>
<feature type="transmembrane region" description="Helical" evidence="9">
    <location>
        <begin position="310"/>
        <end position="328"/>
    </location>
</feature>
<feature type="transmembrane region" description="Helical" evidence="9">
    <location>
        <begin position="73"/>
        <end position="91"/>
    </location>
</feature>
<dbReference type="EMBL" id="CALNXI010001014">
    <property type="protein sequence ID" value="CAH3151563.1"/>
    <property type="molecule type" value="Genomic_DNA"/>
</dbReference>
<evidence type="ECO:0000313" key="12">
    <source>
        <dbReference type="Proteomes" id="UP001159427"/>
    </source>
</evidence>
<keyword evidence="5 9" id="KW-1133">Transmembrane helix</keyword>
<keyword evidence="7" id="KW-0924">Ammonia transport</keyword>
<dbReference type="PROSITE" id="PS01219">
    <property type="entry name" value="AMMONIUM_TRANSP"/>
    <property type="match status" value="2"/>
</dbReference>
<evidence type="ECO:0000313" key="11">
    <source>
        <dbReference type="EMBL" id="CAH3151563.1"/>
    </source>
</evidence>
<evidence type="ECO:0000256" key="8">
    <source>
        <dbReference type="SAM" id="MobiDB-lite"/>
    </source>
</evidence>
<feature type="transmembrane region" description="Helical" evidence="9">
    <location>
        <begin position="547"/>
        <end position="567"/>
    </location>
</feature>
<dbReference type="Pfam" id="PF00909">
    <property type="entry name" value="Ammonium_transp"/>
    <property type="match status" value="2"/>
</dbReference>
<feature type="transmembrane region" description="Helical" evidence="9">
    <location>
        <begin position="737"/>
        <end position="759"/>
    </location>
</feature>
<feature type="transmembrane region" description="Helical" evidence="9">
    <location>
        <begin position="692"/>
        <end position="716"/>
    </location>
</feature>
<dbReference type="NCBIfam" id="TIGR00836">
    <property type="entry name" value="amt"/>
    <property type="match status" value="1"/>
</dbReference>
<dbReference type="SUPFAM" id="SSF111352">
    <property type="entry name" value="Ammonium transporter"/>
    <property type="match status" value="2"/>
</dbReference>
<feature type="transmembrane region" description="Helical" evidence="9">
    <location>
        <begin position="222"/>
        <end position="244"/>
    </location>
</feature>
<evidence type="ECO:0000256" key="2">
    <source>
        <dbReference type="ARBA" id="ARBA00005887"/>
    </source>
</evidence>
<evidence type="ECO:0000256" key="6">
    <source>
        <dbReference type="ARBA" id="ARBA00023136"/>
    </source>
</evidence>
<comment type="caution">
    <text evidence="11">The sequence shown here is derived from an EMBL/GenBank/DDBJ whole genome shotgun (WGS) entry which is preliminary data.</text>
</comment>
<evidence type="ECO:0000256" key="3">
    <source>
        <dbReference type="ARBA" id="ARBA00022448"/>
    </source>
</evidence>
<feature type="compositionally biased region" description="Polar residues" evidence="8">
    <location>
        <begin position="1"/>
        <end position="10"/>
    </location>
</feature>
<feature type="transmembrane region" description="Helical" evidence="9">
    <location>
        <begin position="284"/>
        <end position="304"/>
    </location>
</feature>
<evidence type="ECO:0000256" key="5">
    <source>
        <dbReference type="ARBA" id="ARBA00022989"/>
    </source>
</evidence>
<keyword evidence="6 9" id="KW-0472">Membrane</keyword>
<feature type="transmembrane region" description="Helical" evidence="9">
    <location>
        <begin position="380"/>
        <end position="397"/>
    </location>
</feature>
<feature type="transmembrane region" description="Helical" evidence="9">
    <location>
        <begin position="32"/>
        <end position="52"/>
    </location>
</feature>
<organism evidence="11 12">
    <name type="scientific">Porites evermanni</name>
    <dbReference type="NCBI Taxonomy" id="104178"/>
    <lineage>
        <taxon>Eukaryota</taxon>
        <taxon>Metazoa</taxon>
        <taxon>Cnidaria</taxon>
        <taxon>Anthozoa</taxon>
        <taxon>Hexacorallia</taxon>
        <taxon>Scleractinia</taxon>
        <taxon>Fungiina</taxon>
        <taxon>Poritidae</taxon>
        <taxon>Porites</taxon>
    </lineage>
</organism>
<evidence type="ECO:0000256" key="9">
    <source>
        <dbReference type="SAM" id="Phobius"/>
    </source>
</evidence>
<protein>
    <recommendedName>
        <fullName evidence="10">Ammonium transporter AmtB-like domain-containing protein</fullName>
    </recommendedName>
</protein>
<dbReference type="InterPro" id="IPR029020">
    <property type="entry name" value="Ammonium/urea_transptr"/>
</dbReference>
<evidence type="ECO:0000259" key="10">
    <source>
        <dbReference type="Pfam" id="PF00909"/>
    </source>
</evidence>
<dbReference type="PANTHER" id="PTHR11730:SF58">
    <property type="entry name" value="AMMONIUM TRANSPORTER"/>
    <property type="match status" value="1"/>
</dbReference>
<dbReference type="InterPro" id="IPR001905">
    <property type="entry name" value="Ammonium_transpt"/>
</dbReference>
<feature type="transmembrane region" description="Helical" evidence="9">
    <location>
        <begin position="256"/>
        <end position="277"/>
    </location>
</feature>
<feature type="transmembrane region" description="Helical" evidence="9">
    <location>
        <begin position="177"/>
        <end position="201"/>
    </location>
</feature>
<evidence type="ECO:0000256" key="1">
    <source>
        <dbReference type="ARBA" id="ARBA00004141"/>
    </source>
</evidence>
<name>A0ABN8PZE3_9CNID</name>
<comment type="subcellular location">
    <subcellularLocation>
        <location evidence="1">Membrane</location>
        <topology evidence="1">Multi-pass membrane protein</topology>
    </subcellularLocation>
</comment>
<feature type="domain" description="Ammonium transporter AmtB-like" evidence="10">
    <location>
        <begin position="34"/>
        <end position="414"/>
    </location>
</feature>
<feature type="transmembrane region" description="Helical" evidence="9">
    <location>
        <begin position="437"/>
        <end position="453"/>
    </location>
</feature>
<dbReference type="PANTHER" id="PTHR11730">
    <property type="entry name" value="AMMONIUM TRANSPORTER"/>
    <property type="match status" value="1"/>
</dbReference>
<proteinExistence type="inferred from homology"/>
<feature type="transmembrane region" description="Helical" evidence="9">
    <location>
        <begin position="145"/>
        <end position="165"/>
    </location>
</feature>
<reference evidence="11 12" key="1">
    <citation type="submission" date="2022-05" db="EMBL/GenBank/DDBJ databases">
        <authorList>
            <consortium name="Genoscope - CEA"/>
            <person name="William W."/>
        </authorList>
    </citation>
    <scope>NUCLEOTIDE SEQUENCE [LARGE SCALE GENOMIC DNA]</scope>
</reference>
<sequence>MNETQNIANFSSNSSSQSPPADDAGSLNSDDATWILTSAFIIFTMQSGFGLVESGLVSKKNEVNIMVKNAIDVIYGGLSYWLYGFAFSFGLEKGTNGFCGIGYFATDVEAEEGDVFALYFFQMSFATTATTIVSGAMAERTHLHAYTIFSFTNTISYVFPAHWIWGEKGFLKEMGVIDYAGCAGVHLVGGVAGLVAAMMLGPRQGTYNKSIKRSQPGSLTNVMLGTFMLWWGWLGFNCGSTFGISGAKWLLASRSAVVTLNGSIGGGLLGVIYSFVYRKRKLDVAVFITGILGGLVGITAICAMCRPWEAFLIGFIGGLTACGSCDIIDRFKIDDPVGCIGTHGVAGIWGMIAVGLWVEEEPLEGLSPVRGLFKGGSAKLLGVEILACLVITAWSAFTTWLQLFLIGKILPLRLTLTLYLPSLLYEAPQSRNKTNSFIFPASVVIQFFLLYLNENDTICGESNAFVLYTFRLFPRYSHLPIPDFYERVDKSVISVVKRPKGLTNAFYGCEKVEKAMNETQNIANYSSNSSSQSAPADDAGSLNSDDATWILTSAFIIFTMQSGFGLVESGLVSKKNEVNIMVKNAIDVIYGGLSYWLYGFAFSFGLEKGTNGFCGIGYFATDVEAEEGDVFALYFFQMSFATTATTIVSGAMAERTHLHAYTIFSFTNTISYVFPAHWIWGEKGFLKEMGVIDYAGCAGVHLVGGVAGLVAAMMLGPRQGTYNKSIKRSQPGSLTNVMLGTFMLWWGWLGFNCGSTFGISGAKWLLASRSAVVTLNGSIGGGLLGVIYSFVYRKRKLDVAVFITGILGGLVGITAICAMCRPWEAFLIGFIGGLAACGSCDIIDRFKTFDNHLEYQLSVMISSNCWFERDVTAAMLAVKNKSIFLLWELNSIFMLILREKFDCITSNMAALSQNKLNPLFFVQKQGADKLEHGIDCEDSEDELADFRDPGLEGEDGLDSDRELRNKIHGVAQRNAEGHSFTSNAEMEEIVSLQNLPGCVNYGFERKNSSESLRNRKLKNEVGVQVDLDD</sequence>
<keyword evidence="12" id="KW-1185">Reference proteome</keyword>
<feature type="domain" description="Ammonium transporter AmtB-like" evidence="10">
    <location>
        <begin position="549"/>
        <end position="850"/>
    </location>
</feature>
<comment type="similarity">
    <text evidence="2">Belongs to the ammonia transporter channel (TC 1.A.11.2) family.</text>
</comment>
<feature type="region of interest" description="Disordered" evidence="8">
    <location>
        <begin position="1"/>
        <end position="26"/>
    </location>
</feature>
<keyword evidence="3" id="KW-0813">Transport</keyword>
<feature type="transmembrane region" description="Helical" evidence="9">
    <location>
        <begin position="771"/>
        <end position="792"/>
    </location>
</feature>
<feature type="transmembrane region" description="Helical" evidence="9">
    <location>
        <begin position="660"/>
        <end position="680"/>
    </location>
</feature>
<feature type="transmembrane region" description="Helical" evidence="9">
    <location>
        <begin position="631"/>
        <end position="653"/>
    </location>
</feature>
<feature type="transmembrane region" description="Helical" evidence="9">
    <location>
        <begin position="799"/>
        <end position="819"/>
    </location>
</feature>
<gene>
    <name evidence="11" type="ORF">PEVE_00000462</name>
</gene>
<accession>A0ABN8PZE3</accession>
<evidence type="ECO:0000256" key="4">
    <source>
        <dbReference type="ARBA" id="ARBA00022692"/>
    </source>
</evidence>
<feature type="transmembrane region" description="Helical" evidence="9">
    <location>
        <begin position="588"/>
        <end position="606"/>
    </location>
</feature>
<dbReference type="InterPro" id="IPR018047">
    <property type="entry name" value="Ammonium_transpt_CS"/>
</dbReference>
<dbReference type="Proteomes" id="UP001159427">
    <property type="component" value="Unassembled WGS sequence"/>
</dbReference>
<dbReference type="InterPro" id="IPR024041">
    <property type="entry name" value="NH4_transpt_AmtB-like_dom"/>
</dbReference>